<evidence type="ECO:0000256" key="4">
    <source>
        <dbReference type="ARBA" id="ARBA00022679"/>
    </source>
</evidence>
<evidence type="ECO:0000256" key="1">
    <source>
        <dbReference type="ARBA" id="ARBA00010006"/>
    </source>
</evidence>
<feature type="compositionally biased region" description="Polar residues" evidence="10">
    <location>
        <begin position="456"/>
        <end position="465"/>
    </location>
</feature>
<proteinExistence type="inferred from homology"/>
<dbReference type="SUPFAM" id="SSF56112">
    <property type="entry name" value="Protein kinase-like (PK-like)"/>
    <property type="match status" value="1"/>
</dbReference>
<dbReference type="PANTHER" id="PTHR24356">
    <property type="entry name" value="SERINE/THREONINE-PROTEIN KINASE"/>
    <property type="match status" value="1"/>
</dbReference>
<dbReference type="PROSITE" id="PS00108">
    <property type="entry name" value="PROTEIN_KINASE_ST"/>
    <property type="match status" value="1"/>
</dbReference>
<feature type="compositionally biased region" description="Pro residues" evidence="10">
    <location>
        <begin position="406"/>
        <end position="419"/>
    </location>
</feature>
<evidence type="ECO:0000256" key="7">
    <source>
        <dbReference type="ARBA" id="ARBA00022840"/>
    </source>
</evidence>
<dbReference type="Gene3D" id="1.10.510.10">
    <property type="entry name" value="Transferase(Phosphotransferase) domain 1"/>
    <property type="match status" value="1"/>
</dbReference>
<feature type="compositionally biased region" description="Polar residues" evidence="10">
    <location>
        <begin position="940"/>
        <end position="950"/>
    </location>
</feature>
<keyword evidence="6 12" id="KW-0418">Kinase</keyword>
<evidence type="ECO:0000313" key="12">
    <source>
        <dbReference type="EMBL" id="WFD02561.1"/>
    </source>
</evidence>
<dbReference type="GO" id="GO:0035556">
    <property type="term" value="P:intracellular signal transduction"/>
    <property type="evidence" value="ECO:0007669"/>
    <property type="project" value="TreeGrafter"/>
</dbReference>
<keyword evidence="13" id="KW-1185">Reference proteome</keyword>
<feature type="compositionally biased region" description="Low complexity" evidence="10">
    <location>
        <begin position="80"/>
        <end position="95"/>
    </location>
</feature>
<evidence type="ECO:0000256" key="2">
    <source>
        <dbReference type="ARBA" id="ARBA00012513"/>
    </source>
</evidence>
<comment type="catalytic activity">
    <reaction evidence="8">
        <text>L-threonyl-[protein] + ATP = O-phospho-L-threonyl-[protein] + ADP + H(+)</text>
        <dbReference type="Rhea" id="RHEA:46608"/>
        <dbReference type="Rhea" id="RHEA-COMP:11060"/>
        <dbReference type="Rhea" id="RHEA-COMP:11605"/>
        <dbReference type="ChEBI" id="CHEBI:15378"/>
        <dbReference type="ChEBI" id="CHEBI:30013"/>
        <dbReference type="ChEBI" id="CHEBI:30616"/>
        <dbReference type="ChEBI" id="CHEBI:61977"/>
        <dbReference type="ChEBI" id="CHEBI:456216"/>
        <dbReference type="EC" id="2.7.11.1"/>
    </reaction>
</comment>
<name>A0AAF0DZM0_9BASI</name>
<dbReference type="InterPro" id="IPR011009">
    <property type="entry name" value="Kinase-like_dom_sf"/>
</dbReference>
<evidence type="ECO:0000256" key="9">
    <source>
        <dbReference type="ARBA" id="ARBA00048679"/>
    </source>
</evidence>
<dbReference type="PROSITE" id="PS50011">
    <property type="entry name" value="PROTEIN_KINASE_DOM"/>
    <property type="match status" value="1"/>
</dbReference>
<dbReference type="EC" id="2.7.11.1" evidence="2"/>
<feature type="region of interest" description="Disordered" evidence="10">
    <location>
        <begin position="940"/>
        <end position="975"/>
    </location>
</feature>
<dbReference type="AlphaFoldDB" id="A0AAF0DZM0"/>
<dbReference type="InterPro" id="IPR011993">
    <property type="entry name" value="PH-like_dom_sf"/>
</dbReference>
<feature type="compositionally biased region" description="Basic and acidic residues" evidence="10">
    <location>
        <begin position="1083"/>
        <end position="1092"/>
    </location>
</feature>
<feature type="domain" description="Protein kinase" evidence="11">
    <location>
        <begin position="584"/>
        <end position="891"/>
    </location>
</feature>
<dbReference type="EMBL" id="CP119935">
    <property type="protein sequence ID" value="WFD02561.1"/>
    <property type="molecule type" value="Genomic_DNA"/>
</dbReference>
<dbReference type="GO" id="GO:0004674">
    <property type="term" value="F:protein serine/threonine kinase activity"/>
    <property type="evidence" value="ECO:0007669"/>
    <property type="project" value="UniProtKB-KW"/>
</dbReference>
<dbReference type="PANTHER" id="PTHR24356:SF163">
    <property type="entry name" value="3-PHOSPHOINOSITIDE-DEPENDENT PROTEIN KINASE 1-RELATED"/>
    <property type="match status" value="1"/>
</dbReference>
<dbReference type="InterPro" id="IPR000719">
    <property type="entry name" value="Prot_kinase_dom"/>
</dbReference>
<keyword evidence="4 12" id="KW-0808">Transferase</keyword>
<keyword evidence="5" id="KW-0547">Nucleotide-binding</keyword>
<feature type="compositionally biased region" description="Low complexity" evidence="10">
    <location>
        <begin position="266"/>
        <end position="277"/>
    </location>
</feature>
<dbReference type="InterPro" id="IPR033931">
    <property type="entry name" value="PDK1-typ_PH"/>
</dbReference>
<feature type="region of interest" description="Disordered" evidence="10">
    <location>
        <begin position="400"/>
        <end position="477"/>
    </location>
</feature>
<feature type="compositionally biased region" description="Low complexity" evidence="10">
    <location>
        <begin position="112"/>
        <end position="124"/>
    </location>
</feature>
<dbReference type="InterPro" id="IPR039046">
    <property type="entry name" value="PDPK1"/>
</dbReference>
<comment type="catalytic activity">
    <reaction evidence="9">
        <text>L-seryl-[protein] + ATP = O-phospho-L-seryl-[protein] + ADP + H(+)</text>
        <dbReference type="Rhea" id="RHEA:17989"/>
        <dbReference type="Rhea" id="RHEA-COMP:9863"/>
        <dbReference type="Rhea" id="RHEA-COMP:11604"/>
        <dbReference type="ChEBI" id="CHEBI:15378"/>
        <dbReference type="ChEBI" id="CHEBI:29999"/>
        <dbReference type="ChEBI" id="CHEBI:30616"/>
        <dbReference type="ChEBI" id="CHEBI:83421"/>
        <dbReference type="ChEBI" id="CHEBI:456216"/>
        <dbReference type="EC" id="2.7.11.1"/>
    </reaction>
</comment>
<dbReference type="Pfam" id="PF14593">
    <property type="entry name" value="PH_3"/>
    <property type="match status" value="1"/>
</dbReference>
<keyword evidence="3 12" id="KW-0723">Serine/threonine-protein kinase</keyword>
<dbReference type="Gene3D" id="2.30.29.30">
    <property type="entry name" value="Pleckstrin-homology domain (PH domain)/Phosphotyrosine-binding domain (PTB)"/>
    <property type="match status" value="1"/>
</dbReference>
<feature type="compositionally biased region" description="Polar residues" evidence="10">
    <location>
        <begin position="437"/>
        <end position="448"/>
    </location>
</feature>
<feature type="compositionally biased region" description="Low complexity" evidence="10">
    <location>
        <begin position="951"/>
        <end position="963"/>
    </location>
</feature>
<dbReference type="CDD" id="cd05581">
    <property type="entry name" value="STKc_PDK1"/>
    <property type="match status" value="1"/>
</dbReference>
<feature type="compositionally biased region" description="Low complexity" evidence="10">
    <location>
        <begin position="47"/>
        <end position="58"/>
    </location>
</feature>
<gene>
    <name evidence="12" type="primary">PDK1</name>
    <name evidence="12" type="ORF">MOBT1_001245</name>
</gene>
<accession>A0AAF0DZM0</accession>
<dbReference type="InterPro" id="IPR050236">
    <property type="entry name" value="Ser_Thr_kinase_AGC"/>
</dbReference>
<feature type="region of interest" description="Disordered" evidence="10">
    <location>
        <begin position="1"/>
        <end position="216"/>
    </location>
</feature>
<dbReference type="SMART" id="SM00220">
    <property type="entry name" value="S_TKc"/>
    <property type="match status" value="1"/>
</dbReference>
<comment type="similarity">
    <text evidence="1">Belongs to the protein kinase superfamily. AGC Ser/Thr protein kinase family. PDPK1 subfamily.</text>
</comment>
<evidence type="ECO:0000256" key="3">
    <source>
        <dbReference type="ARBA" id="ARBA00022527"/>
    </source>
</evidence>
<evidence type="ECO:0000256" key="8">
    <source>
        <dbReference type="ARBA" id="ARBA00047899"/>
    </source>
</evidence>
<feature type="region of interest" description="Disordered" evidence="10">
    <location>
        <begin position="246"/>
        <end position="320"/>
    </location>
</feature>
<protein>
    <recommendedName>
        <fullName evidence="2">non-specific serine/threonine protein kinase</fullName>
        <ecNumber evidence="2">2.7.11.1</ecNumber>
    </recommendedName>
</protein>
<sequence length="1236" mass="132113">MEAAGGASRAPAPNAQPALRAEAPVSGVDIPQSSAHLRSLVEDESMSRQSSGSGSWRGPQAPVARSFPRTRDADEGTLPSTSSSSSASLRGSQSRRAARTSDSDSGVERTKSTSSTSSVNSSSSIEAVPFRAPPRGNLRASGGVGAGPPPRVSALQLAAPDAPGAPSWSVDGTGASPAVRTPQPSDSGAVSPTEASTPTDTKPAPPMRGAVSRMKHPVKPANDMWIFRNGPGLSGVRRSPMLAPVHDDGDAAVPPLRTPSGYHGRAAPPIDAAALAASSGRRHMSRPSSRASYRSRRSETARDASSILSGTTEQPVGAAAERSAVLAEDETGSLASGSSHTSLVRPVALPADVLAMTPAEHVRMEAQAGVARLPDNPGHTTDAEERGQWRARMQNWVQTLNTPAGDAPPPTGVPTPSPPDADTADATIQAPRRRDTTGSQLSDWTTDTLRLRGSDRSSISTVQPRSPSPYEGRTDGCAAPSGVLWPPGWGMRPPSALRASPLRDVSPARSAPAADSAPIARPSISAQMGHHGHVESTTEMLNAGVSAAQVQRRDPRQATVHDASEARAGHARQATVRRRTPGDFVFGEVLGEGSYSTVLKAWDVHDLPESERAALVRRPTALEAVAGSDGAAQLPGGAARAYAVKVLDKVHILKEKKQKYVRVEKEALSLLLHRAGIVTLYYTFQDRESLYFVLELAPKGEFLHYVQKLGTLDTTSAVFYAAELADAIEGIHEAGVIHRDIKPENMLLDAHMRILVTDFGSAKILARPTGAPDGASATDVSLAGRAHAHPSSRSDSFVGTAEYVSPELLGEKSAGMASDWWAFGCVVYQMLAGHSPFKATNEYQTFQRILQRQFTYPPAFPAAARELIDRILVLDPDARPDAAAIKGAAFFAETDFASIWTSAPPPMRPGLAPRQAENERTYSDGLRDLETSFDSLQRYTTQSFSSNPTHSMSGGDDASVSSSDETRASSAEQRVPPAAYGAYARRAVHRPAVPSAAGSSFVAEMYDDLMLPKEDVTYMSPIVLRRTGAGNMFSKRCQLLLTTYPRLLCVRESTRSLRVLGEVILRPIPREPDTSYQQSDTHLVLDRPEPRRGSLRQPRSHSLRSQPSLPALPLQSMHALSRGLSRMGPTGTPSNALTRFASTGARAENKPCFGISSDANTPSAVLPREPHTWLRHPHTSDSRFANWLLNVEVRPPRGFVVHTPGRAYLFDDPASDPQYWVQCIQEAEQQYAMSRS</sequence>
<feature type="region of interest" description="Disordered" evidence="10">
    <location>
        <begin position="546"/>
        <end position="576"/>
    </location>
</feature>
<feature type="compositionally biased region" description="Basic and acidic residues" evidence="10">
    <location>
        <begin position="99"/>
        <end position="111"/>
    </location>
</feature>
<dbReference type="InterPro" id="IPR008271">
    <property type="entry name" value="Ser/Thr_kinase_AS"/>
</dbReference>
<dbReference type="Gene3D" id="3.30.200.20">
    <property type="entry name" value="Phosphorylase Kinase, domain 1"/>
    <property type="match status" value="1"/>
</dbReference>
<dbReference type="Pfam" id="PF00069">
    <property type="entry name" value="Pkinase"/>
    <property type="match status" value="1"/>
</dbReference>
<evidence type="ECO:0000313" key="13">
    <source>
        <dbReference type="Proteomes" id="UP001214603"/>
    </source>
</evidence>
<evidence type="ECO:0000256" key="10">
    <source>
        <dbReference type="SAM" id="MobiDB-lite"/>
    </source>
</evidence>
<evidence type="ECO:0000259" key="11">
    <source>
        <dbReference type="PROSITE" id="PS50011"/>
    </source>
</evidence>
<feature type="compositionally biased region" description="Polar residues" evidence="10">
    <location>
        <begin position="182"/>
        <end position="200"/>
    </location>
</feature>
<reference evidence="12" key="1">
    <citation type="submission" date="2023-03" db="EMBL/GenBank/DDBJ databases">
        <title>Mating type loci evolution in Malassezia.</title>
        <authorList>
            <person name="Coelho M.A."/>
        </authorList>
    </citation>
    <scope>NUCLEOTIDE SEQUENCE</scope>
    <source>
        <strain evidence="12">CBS 7876</strain>
    </source>
</reference>
<evidence type="ECO:0000256" key="6">
    <source>
        <dbReference type="ARBA" id="ARBA00022777"/>
    </source>
</evidence>
<dbReference type="Proteomes" id="UP001214603">
    <property type="component" value="Chromosome 2"/>
</dbReference>
<keyword evidence="7" id="KW-0067">ATP-binding</keyword>
<dbReference type="GO" id="GO:0005524">
    <property type="term" value="F:ATP binding"/>
    <property type="evidence" value="ECO:0007669"/>
    <property type="project" value="UniProtKB-KW"/>
</dbReference>
<organism evidence="12 13">
    <name type="scientific">Malassezia obtusa</name>
    <dbReference type="NCBI Taxonomy" id="76774"/>
    <lineage>
        <taxon>Eukaryota</taxon>
        <taxon>Fungi</taxon>
        <taxon>Dikarya</taxon>
        <taxon>Basidiomycota</taxon>
        <taxon>Ustilaginomycotina</taxon>
        <taxon>Malasseziomycetes</taxon>
        <taxon>Malasseziales</taxon>
        <taxon>Malasseziaceae</taxon>
        <taxon>Malassezia</taxon>
    </lineage>
</organism>
<feature type="region of interest" description="Disordered" evidence="10">
    <location>
        <begin position="1070"/>
        <end position="1112"/>
    </location>
</feature>
<dbReference type="SUPFAM" id="SSF50729">
    <property type="entry name" value="PH domain-like"/>
    <property type="match status" value="1"/>
</dbReference>
<evidence type="ECO:0000256" key="5">
    <source>
        <dbReference type="ARBA" id="ARBA00022741"/>
    </source>
</evidence>